<keyword evidence="7 11" id="KW-0798">TonB box</keyword>
<comment type="subcellular location">
    <subcellularLocation>
        <location evidence="1 10">Cell outer membrane</location>
        <topology evidence="1 10">Multi-pass membrane protein</topology>
    </subcellularLocation>
</comment>
<keyword evidence="3 10" id="KW-1134">Transmembrane beta strand</keyword>
<dbReference type="Pfam" id="PF00593">
    <property type="entry name" value="TonB_dep_Rec_b-barrel"/>
    <property type="match status" value="1"/>
</dbReference>
<dbReference type="SUPFAM" id="SSF56935">
    <property type="entry name" value="Porins"/>
    <property type="match status" value="1"/>
</dbReference>
<dbReference type="Gene3D" id="2.170.130.10">
    <property type="entry name" value="TonB-dependent receptor, plug domain"/>
    <property type="match status" value="1"/>
</dbReference>
<evidence type="ECO:0000256" key="2">
    <source>
        <dbReference type="ARBA" id="ARBA00022448"/>
    </source>
</evidence>
<keyword evidence="6" id="KW-0406">Ion transport</keyword>
<dbReference type="PROSITE" id="PS52016">
    <property type="entry name" value="TONB_DEPENDENT_REC_3"/>
    <property type="match status" value="1"/>
</dbReference>
<dbReference type="Gene3D" id="2.40.170.20">
    <property type="entry name" value="TonB-dependent receptor, beta-barrel domain"/>
    <property type="match status" value="1"/>
</dbReference>
<gene>
    <name evidence="15" type="ORF">CG50_13065</name>
</gene>
<dbReference type="CDD" id="cd01347">
    <property type="entry name" value="ligand_gated_channel"/>
    <property type="match status" value="1"/>
</dbReference>
<keyword evidence="2 10" id="KW-0813">Transport</keyword>
<dbReference type="PANTHER" id="PTHR30069">
    <property type="entry name" value="TONB-DEPENDENT OUTER MEMBRANE RECEPTOR"/>
    <property type="match status" value="1"/>
</dbReference>
<dbReference type="EMBL" id="JFZB01000005">
    <property type="protein sequence ID" value="KFI29109.1"/>
    <property type="molecule type" value="Genomic_DNA"/>
</dbReference>
<dbReference type="PANTHER" id="PTHR30069:SF53">
    <property type="entry name" value="COLICIN I RECEPTOR-RELATED"/>
    <property type="match status" value="1"/>
</dbReference>
<evidence type="ECO:0000313" key="16">
    <source>
        <dbReference type="Proteomes" id="UP000028824"/>
    </source>
</evidence>
<evidence type="ECO:0000259" key="14">
    <source>
        <dbReference type="Pfam" id="PF07715"/>
    </source>
</evidence>
<dbReference type="InterPro" id="IPR000531">
    <property type="entry name" value="Beta-barrel_TonB"/>
</dbReference>
<evidence type="ECO:0000256" key="5">
    <source>
        <dbReference type="ARBA" id="ARBA00022729"/>
    </source>
</evidence>
<dbReference type="PROSITE" id="PS51257">
    <property type="entry name" value="PROKAR_LIPOPROTEIN"/>
    <property type="match status" value="1"/>
</dbReference>
<dbReference type="Proteomes" id="UP000028824">
    <property type="component" value="Unassembled WGS sequence"/>
</dbReference>
<evidence type="ECO:0000256" key="6">
    <source>
        <dbReference type="ARBA" id="ARBA00023065"/>
    </source>
</evidence>
<evidence type="ECO:0000313" key="15">
    <source>
        <dbReference type="EMBL" id="KFI29109.1"/>
    </source>
</evidence>
<evidence type="ECO:0000259" key="13">
    <source>
        <dbReference type="Pfam" id="PF00593"/>
    </source>
</evidence>
<dbReference type="AlphaFoldDB" id="A0A086Y4A9"/>
<dbReference type="OrthoDB" id="9760333at2"/>
<dbReference type="Pfam" id="PF07715">
    <property type="entry name" value="Plug"/>
    <property type="match status" value="1"/>
</dbReference>
<feature type="domain" description="TonB-dependent receptor-like beta-barrel" evidence="13">
    <location>
        <begin position="220"/>
        <end position="587"/>
    </location>
</feature>
<keyword evidence="5 12" id="KW-0732">Signal</keyword>
<comment type="similarity">
    <text evidence="10 11">Belongs to the TonB-dependent receptor family.</text>
</comment>
<protein>
    <recommendedName>
        <fullName evidence="17">TonB-dependent receptor</fullName>
    </recommendedName>
</protein>
<evidence type="ECO:0000256" key="12">
    <source>
        <dbReference type="SAM" id="SignalP"/>
    </source>
</evidence>
<dbReference type="InterPro" id="IPR036942">
    <property type="entry name" value="Beta-barrel_TonB_sf"/>
</dbReference>
<dbReference type="GO" id="GO:0006811">
    <property type="term" value="P:monoatomic ion transport"/>
    <property type="evidence" value="ECO:0007669"/>
    <property type="project" value="UniProtKB-KW"/>
</dbReference>
<sequence>MSASRAALYLTTAVGLATACPALAQDVTDTTTTLDGITVSASSQPVKLSETGASVTVLTADELQKSGSPTLAEQLALTPGASFTRNGGLGATTSLRIRGLNGTYIGTRLDGIDITDAAGTTNSYDFGTALTGGLSRVEVLRGSQSALYGANAVAGVVDMTTWRPETEGSSGQVSVEAGSEKTLSSTASAGILGSRGELAFTAGRTVTSGISAVKDGSEDDGFRSSMASLYGRFDATETLSFGANGIWQRSKTDMDGSDPVTWLPADTNDRTEQTLRGGRVFTDFTIGEVSNELAFARTETDRSYIYPDGGYTSDFNSTRNVLDYTGHWAASEAVGLNWGAATSKEAAEGYGNAKTNSVNGELLLKPVDTLDLSLAARNDVHDMFGAKTTGRIAAAWHATPDWTLRASASTGFRAPSLYQLYSPYGDANLKAETSKTFEYGAERSFEGGSVQATVFRTTITNRIDWDYTATSCGSGYGCYNQVEGDTVAKGIELTGTYDLTRNWTLSGNYTYTDASTASGRAVLVPRHTVNLGVDGLVTDRWHLGGSVEYNADIIDSTGPMPDYALFNASVAYDINDKTQAYVRIDNLFDRDYETVRYYSAPGRQLFAGLRARF</sequence>
<keyword evidence="9 10" id="KW-0998">Cell outer membrane</keyword>
<proteinExistence type="inferred from homology"/>
<keyword evidence="4 10" id="KW-0812">Transmembrane</keyword>
<evidence type="ECO:0000256" key="7">
    <source>
        <dbReference type="ARBA" id="ARBA00023077"/>
    </source>
</evidence>
<evidence type="ECO:0000256" key="9">
    <source>
        <dbReference type="ARBA" id="ARBA00023237"/>
    </source>
</evidence>
<evidence type="ECO:0008006" key="17">
    <source>
        <dbReference type="Google" id="ProtNLM"/>
    </source>
</evidence>
<feature type="chain" id="PRO_5001817418" description="TonB-dependent receptor" evidence="12">
    <location>
        <begin position="25"/>
        <end position="613"/>
    </location>
</feature>
<keyword evidence="16" id="KW-1185">Reference proteome</keyword>
<dbReference type="GO" id="GO:0015889">
    <property type="term" value="P:cobalamin transport"/>
    <property type="evidence" value="ECO:0007669"/>
    <property type="project" value="TreeGrafter"/>
</dbReference>
<evidence type="ECO:0000256" key="10">
    <source>
        <dbReference type="PROSITE-ProRule" id="PRU01360"/>
    </source>
</evidence>
<evidence type="ECO:0000256" key="1">
    <source>
        <dbReference type="ARBA" id="ARBA00004571"/>
    </source>
</evidence>
<dbReference type="InterPro" id="IPR039426">
    <property type="entry name" value="TonB-dep_rcpt-like"/>
</dbReference>
<organism evidence="15 16">
    <name type="scientific">Paenirhodobacter enshiensis</name>
    <dbReference type="NCBI Taxonomy" id="1105367"/>
    <lineage>
        <taxon>Bacteria</taxon>
        <taxon>Pseudomonadati</taxon>
        <taxon>Pseudomonadota</taxon>
        <taxon>Alphaproteobacteria</taxon>
        <taxon>Rhodobacterales</taxon>
        <taxon>Rhodobacter group</taxon>
        <taxon>Paenirhodobacter</taxon>
    </lineage>
</organism>
<dbReference type="eggNOG" id="COG4206">
    <property type="taxonomic scope" value="Bacteria"/>
</dbReference>
<dbReference type="InterPro" id="IPR012910">
    <property type="entry name" value="Plug_dom"/>
</dbReference>
<name>A0A086Y4A9_9RHOB</name>
<comment type="caution">
    <text evidence="15">The sequence shown here is derived from an EMBL/GenBank/DDBJ whole genome shotgun (WGS) entry which is preliminary data.</text>
</comment>
<dbReference type="GO" id="GO:0009279">
    <property type="term" value="C:cell outer membrane"/>
    <property type="evidence" value="ECO:0007669"/>
    <property type="project" value="UniProtKB-SubCell"/>
</dbReference>
<keyword evidence="8 10" id="KW-0472">Membrane</keyword>
<accession>A0A086Y4A9</accession>
<dbReference type="STRING" id="1105367.CG50_13065"/>
<reference evidence="15 16" key="1">
    <citation type="submission" date="2014-03" db="EMBL/GenBank/DDBJ databases">
        <title>Genome of Paenirhodobacter enshiensis DW2-9.</title>
        <authorList>
            <person name="Wang D."/>
            <person name="Wang G."/>
        </authorList>
    </citation>
    <scope>NUCLEOTIDE SEQUENCE [LARGE SCALE GENOMIC DNA]</scope>
    <source>
        <strain evidence="15 16">DW2-9</strain>
    </source>
</reference>
<dbReference type="RefSeq" id="WP_036635754.1">
    <property type="nucleotide sequence ID" value="NZ_JFZB01000005.1"/>
</dbReference>
<evidence type="ECO:0000256" key="8">
    <source>
        <dbReference type="ARBA" id="ARBA00023136"/>
    </source>
</evidence>
<evidence type="ECO:0000256" key="3">
    <source>
        <dbReference type="ARBA" id="ARBA00022452"/>
    </source>
</evidence>
<evidence type="ECO:0000256" key="4">
    <source>
        <dbReference type="ARBA" id="ARBA00022692"/>
    </source>
</evidence>
<feature type="signal peptide" evidence="12">
    <location>
        <begin position="1"/>
        <end position="24"/>
    </location>
</feature>
<evidence type="ECO:0000256" key="11">
    <source>
        <dbReference type="RuleBase" id="RU003357"/>
    </source>
</evidence>
<feature type="domain" description="TonB-dependent receptor plug" evidence="14">
    <location>
        <begin position="48"/>
        <end position="156"/>
    </location>
</feature>
<dbReference type="InterPro" id="IPR037066">
    <property type="entry name" value="Plug_dom_sf"/>
</dbReference>